<accession>A0A1G2EV35</accession>
<organism evidence="1 2">
    <name type="scientific">Candidatus Niyogibacteria bacterium RIFCSPLOWO2_01_FULL_45_48</name>
    <dbReference type="NCBI Taxonomy" id="1801724"/>
    <lineage>
        <taxon>Bacteria</taxon>
        <taxon>Candidatus Niyogiibacteriota</taxon>
    </lineage>
</organism>
<gene>
    <name evidence="1" type="ORF">A2931_01175</name>
</gene>
<protein>
    <submittedName>
        <fullName evidence="1">Uncharacterized protein</fullName>
    </submittedName>
</protein>
<dbReference type="AlphaFoldDB" id="A0A1G2EV35"/>
<comment type="caution">
    <text evidence="1">The sequence shown here is derived from an EMBL/GenBank/DDBJ whole genome shotgun (WGS) entry which is preliminary data.</text>
</comment>
<evidence type="ECO:0000313" key="2">
    <source>
        <dbReference type="Proteomes" id="UP000177486"/>
    </source>
</evidence>
<sequence length="518" mass="56354">MRTRPDIKFSKIIAVVLICVFALTVFPLHKTNAQLAGLGLSVPTLDIGLNPKEFSLDAITNAIGVALIRTMSDNIQSWVRNGFDGKPLFVTDWENFLQKAGNEAFGIFVDDLIAKGAPDICGPFREDVVLGLVSTSRPRARCTLDLVVANVNSIYNNFETYGWAGFASISTANVANNAFGSFLLNLDRVSLEVAKKTTGLQNEALASRGFLSWKECANYNEDAECDTWRTVTPGSYVANQLDLPQQYSAIKTAVSDEFNELVSVVAQELIRNAVSGSRPGGFYRSQAQPPPDYSSVIESQRAYLSSVLRGDLIAPETQYVEAKQLSANALLHSISVLQELEKAQGVSRSSEITQNRDAFDRIRTEFNLADIKLARFENILRDVGRMTTIAEVNNLAQLVVGIQRDTRSQTEILDAQAQNASLQTSLDALISELQTSGPSRQFLTLSAFPTFITSGRSSILSWSSLNVTSCTALGTGWSGSRPVSNDQKVFPITTSSYRLECPGISGTLTASTTITVSP</sequence>
<reference evidence="1 2" key="1">
    <citation type="journal article" date="2016" name="Nat. Commun.">
        <title>Thousands of microbial genomes shed light on interconnected biogeochemical processes in an aquifer system.</title>
        <authorList>
            <person name="Anantharaman K."/>
            <person name="Brown C.T."/>
            <person name="Hug L.A."/>
            <person name="Sharon I."/>
            <person name="Castelle C.J."/>
            <person name="Probst A.J."/>
            <person name="Thomas B.C."/>
            <person name="Singh A."/>
            <person name="Wilkins M.J."/>
            <person name="Karaoz U."/>
            <person name="Brodie E.L."/>
            <person name="Williams K.H."/>
            <person name="Hubbard S.S."/>
            <person name="Banfield J.F."/>
        </authorList>
    </citation>
    <scope>NUCLEOTIDE SEQUENCE [LARGE SCALE GENOMIC DNA]</scope>
</reference>
<dbReference type="EMBL" id="MHMQ01000033">
    <property type="protein sequence ID" value="OGZ29665.1"/>
    <property type="molecule type" value="Genomic_DNA"/>
</dbReference>
<evidence type="ECO:0000313" key="1">
    <source>
        <dbReference type="EMBL" id="OGZ29665.1"/>
    </source>
</evidence>
<proteinExistence type="predicted"/>
<name>A0A1G2EV35_9BACT</name>
<dbReference type="Proteomes" id="UP000177486">
    <property type="component" value="Unassembled WGS sequence"/>
</dbReference>